<accession>A0A2S8BEN5</accession>
<dbReference type="InterPro" id="IPR025412">
    <property type="entry name" value="DUF4304"/>
</dbReference>
<dbReference type="AlphaFoldDB" id="A0A2S8BEN5"/>
<evidence type="ECO:0000313" key="1">
    <source>
        <dbReference type="EMBL" id="PQM45147.1"/>
    </source>
</evidence>
<proteinExistence type="predicted"/>
<organism evidence="1 2">
    <name type="scientific">Mycobacterium talmoniae</name>
    <dbReference type="NCBI Taxonomy" id="1858794"/>
    <lineage>
        <taxon>Bacteria</taxon>
        <taxon>Bacillati</taxon>
        <taxon>Actinomycetota</taxon>
        <taxon>Actinomycetes</taxon>
        <taxon>Mycobacteriales</taxon>
        <taxon>Mycobacteriaceae</taxon>
        <taxon>Mycobacterium</taxon>
    </lineage>
</organism>
<comment type="caution">
    <text evidence="1">The sequence shown here is derived from an EMBL/GenBank/DDBJ whole genome shotgun (WGS) entry which is preliminary data.</text>
</comment>
<reference evidence="1 2" key="1">
    <citation type="journal article" date="2017" name="Int. J. Syst. Evol. Microbiol.">
        <title>Mycobacterium talmoniae sp. nov., a slowly growing mycobacterium isolated from human respiratory samples.</title>
        <authorList>
            <person name="Davidson R.M."/>
            <person name="DeGroote M.A."/>
            <person name="Marola J.L."/>
            <person name="Buss S."/>
            <person name="Jones V."/>
            <person name="McNeil M.R."/>
            <person name="Freifeld A.G."/>
            <person name="Elaine Epperson L."/>
            <person name="Hasan N.A."/>
            <person name="Jackson M."/>
            <person name="Iwen P.C."/>
            <person name="Salfinger M."/>
            <person name="Strong M."/>
        </authorList>
    </citation>
    <scope>NUCLEOTIDE SEQUENCE [LARGE SCALE GENOMIC DNA]</scope>
    <source>
        <strain evidence="1 2">ATCC BAA-2683</strain>
    </source>
</reference>
<dbReference type="Pfam" id="PF14137">
    <property type="entry name" value="DUF4304"/>
    <property type="match status" value="1"/>
</dbReference>
<dbReference type="Proteomes" id="UP000238296">
    <property type="component" value="Unassembled WGS sequence"/>
</dbReference>
<name>A0A2S8BEN5_9MYCO</name>
<evidence type="ECO:0000313" key="2">
    <source>
        <dbReference type="Proteomes" id="UP000238296"/>
    </source>
</evidence>
<evidence type="ECO:0008006" key="3">
    <source>
        <dbReference type="Google" id="ProtNLM"/>
    </source>
</evidence>
<sequence>MSEYLSRTGVLRQTLEQLLSTHVRSFLKPRGFTKSGRTFRRARGPLYDLINFQGSKWNGVTPQHSFFVNVGVGSTDMDAVYLEWPDSRKPPREYVLDRRWERLVPQLPSEVGFDETTDLELFADLLIDGLARVLTCIDAIDTTRALAQWAIDHNLLHHMEKTCSYLASTNDLESLATYVTALRDRFSDDIRWQSFNRKLIEVAGPWASILIGRGLLDPDQISVRE</sequence>
<protein>
    <recommendedName>
        <fullName evidence="3">DUF4304 domain-containing protein</fullName>
    </recommendedName>
</protein>
<gene>
    <name evidence="1" type="ORF">C1Y40_04688</name>
</gene>
<dbReference type="EMBL" id="PPEA01000664">
    <property type="protein sequence ID" value="PQM45147.1"/>
    <property type="molecule type" value="Genomic_DNA"/>
</dbReference>